<dbReference type="VEuPathDB" id="FungiDB:TERG_01723"/>
<proteinExistence type="predicted"/>
<organism evidence="9 10">
    <name type="scientific">Trichophyton rubrum</name>
    <name type="common">Athlete's foot fungus</name>
    <name type="synonym">Epidermophyton rubrum</name>
    <dbReference type="NCBI Taxonomy" id="5551"/>
    <lineage>
        <taxon>Eukaryota</taxon>
        <taxon>Fungi</taxon>
        <taxon>Dikarya</taxon>
        <taxon>Ascomycota</taxon>
        <taxon>Pezizomycotina</taxon>
        <taxon>Eurotiomycetes</taxon>
        <taxon>Eurotiomycetidae</taxon>
        <taxon>Onygenales</taxon>
        <taxon>Arthrodermataceae</taxon>
        <taxon>Trichophyton</taxon>
    </lineage>
</organism>
<dbReference type="Gene3D" id="4.10.240.10">
    <property type="entry name" value="Zn(2)-C6 fungal-type DNA-binding domain"/>
    <property type="match status" value="1"/>
</dbReference>
<feature type="domain" description="Xylanolytic transcriptional activator regulatory" evidence="8">
    <location>
        <begin position="464"/>
        <end position="556"/>
    </location>
</feature>
<reference evidence="9 10" key="1">
    <citation type="submission" date="2016-05" db="EMBL/GenBank/DDBJ databases">
        <title>Genome sequencing of Trichophyton rubrum CMCC(F)T1i isolated from hair.</title>
        <authorList>
            <person name="Zhan P."/>
            <person name="Tao Y."/>
            <person name="Liu W."/>
        </authorList>
    </citation>
    <scope>NUCLEOTIDE SEQUENCE [LARGE SCALE GENOMIC DNA]</scope>
    <source>
        <strain evidence="10">CMCC(F)T1i</strain>
    </source>
</reference>
<dbReference type="GO" id="GO:0008270">
    <property type="term" value="F:zinc ion binding"/>
    <property type="evidence" value="ECO:0007669"/>
    <property type="project" value="InterPro"/>
</dbReference>
<feature type="compositionally biased region" description="Polar residues" evidence="7">
    <location>
        <begin position="279"/>
        <end position="307"/>
    </location>
</feature>
<dbReference type="EMBL" id="LHPM01000013">
    <property type="protein sequence ID" value="OAL66154.1"/>
    <property type="molecule type" value="Genomic_DNA"/>
</dbReference>
<feature type="compositionally biased region" description="Polar residues" evidence="7">
    <location>
        <begin position="317"/>
        <end position="333"/>
    </location>
</feature>
<dbReference type="CDD" id="cd12148">
    <property type="entry name" value="fungal_TF_MHR"/>
    <property type="match status" value="1"/>
</dbReference>
<evidence type="ECO:0000313" key="10">
    <source>
        <dbReference type="Proteomes" id="UP000243015"/>
    </source>
</evidence>
<feature type="compositionally biased region" description="Polar residues" evidence="7">
    <location>
        <begin position="222"/>
        <end position="246"/>
    </location>
</feature>
<keyword evidence="6" id="KW-0539">Nucleus</keyword>
<dbReference type="GO" id="GO:0006351">
    <property type="term" value="P:DNA-templated transcription"/>
    <property type="evidence" value="ECO:0007669"/>
    <property type="project" value="InterPro"/>
</dbReference>
<evidence type="ECO:0000313" key="9">
    <source>
        <dbReference type="EMBL" id="OAL66154.1"/>
    </source>
</evidence>
<dbReference type="InterPro" id="IPR036864">
    <property type="entry name" value="Zn2-C6_fun-type_DNA-bd_sf"/>
</dbReference>
<dbReference type="PANTHER" id="PTHR47338:SF28">
    <property type="entry name" value="C6 TRANSCRIPTION FACTOR"/>
    <property type="match status" value="1"/>
</dbReference>
<sequence>MVEITTTPPETNWPVKGSTLEGPGQGLKPSDLFRLRQPVSTPFLFPAYSLTWLGVRPWRDDAAATWFRDWRRTVPDEISPSVLFPSLAWNANTSPPAAQVKTGRRADDRDEVESPEDAWSGQDSGNDAGAADRKTSQSSDQSLKRKRPVMVSCELSHRNPADRSQPSCGWCARNGHPCEYKERKKPGLRAGYGRELEQRLDRLEEVIQAQARLIETHIIQAQQRPGNEVPSNQCPSTTTLYSSLSDRSAAPEPSPKDILYPHSRASSFPTSHRRISAIATYNQEQTTSTPSDKSFNTTSPIQLQNGLSPPKVPPQAGETQQPHFNTSDSSSLRIPTYSSNQDSVSLVDHNADLPPYDLLYSLVDLFFEHINGWLPILHRRTTLDTLFGPSPLSEEDRMLLYAIVATTLRFSKDTRLNEENRKRYHDVCKRKVILYGLDNSSVTALQALVILTLDVVGTSNGPPGWKLLAVIARSVVQLGLAVEATSSLVATMFPSIYTLRANILPDSRNWVEDEGRRRLFWAAYLLDRYSTIATAFDFALDIKEVDRKLPCKDEYFVKNQPVETRFLDTHEQLECVSRSQYMGSFGFYMEVLGILSKIHLFLKRPVDISAITDVNQWQSTYRKLDNELTAWEYQLPKEYSFAMSTRYLAPSKSRSVHCGWIMLHAAYQTTIIRLHSSAAYPTTRSPIFTPSYGAIQRCLAAVERIRTIAGFVVDNNVLDKFGPPFAFTLWVSARLLLVNGSTVAHTLDPAINFFVDSLRRMGQYWKVAKRYSEILQRVLDEYNEFEQSGSADANRTAPSSVKILADMRRCAFDLDFLISHQPPRAGSSSHTPVAGGSTASVGGLITPKATNATPVAPQRNLSPHELEYLDVFDFFNVPRIPLPGGNVAAPPINGLAVMDQAQQITVPSAQPQTNSSAVTATVGGISVTDLANAAAAGAAAAAQATNEFNITNYMVPTPETDWLFRATT</sequence>
<keyword evidence="3" id="KW-0805">Transcription regulation</keyword>
<dbReference type="Proteomes" id="UP000243015">
    <property type="component" value="Unassembled WGS sequence"/>
</dbReference>
<gene>
    <name evidence="9" type="ORF">A7C99_3259</name>
</gene>
<dbReference type="SMART" id="SM00906">
    <property type="entry name" value="Fungal_trans"/>
    <property type="match status" value="1"/>
</dbReference>
<comment type="caution">
    <text evidence="9">The sequence shown here is derived from an EMBL/GenBank/DDBJ whole genome shotgun (WGS) entry which is preliminary data.</text>
</comment>
<name>A0A178F1X7_TRIRU</name>
<dbReference type="InterPro" id="IPR050815">
    <property type="entry name" value="TF_fung"/>
</dbReference>
<evidence type="ECO:0000256" key="6">
    <source>
        <dbReference type="ARBA" id="ARBA00023242"/>
    </source>
</evidence>
<feature type="region of interest" description="Disordered" evidence="7">
    <location>
        <begin position="1"/>
        <end position="25"/>
    </location>
</feature>
<feature type="compositionally biased region" description="Polar residues" evidence="7">
    <location>
        <begin position="1"/>
        <end position="10"/>
    </location>
</feature>
<accession>A0A178F1X7</accession>
<evidence type="ECO:0000256" key="2">
    <source>
        <dbReference type="ARBA" id="ARBA00022723"/>
    </source>
</evidence>
<evidence type="ECO:0000256" key="1">
    <source>
        <dbReference type="ARBA" id="ARBA00004123"/>
    </source>
</evidence>
<feature type="region of interest" description="Disordered" evidence="7">
    <location>
        <begin position="222"/>
        <end position="333"/>
    </location>
</feature>
<dbReference type="InterPro" id="IPR007219">
    <property type="entry name" value="XnlR_reg_dom"/>
</dbReference>
<dbReference type="AlphaFoldDB" id="A0A178F1X7"/>
<dbReference type="Pfam" id="PF04082">
    <property type="entry name" value="Fungal_trans"/>
    <property type="match status" value="1"/>
</dbReference>
<dbReference type="PANTHER" id="PTHR47338">
    <property type="entry name" value="ZN(II)2CYS6 TRANSCRIPTION FACTOR (EUROFUNG)-RELATED"/>
    <property type="match status" value="1"/>
</dbReference>
<comment type="subcellular location">
    <subcellularLocation>
        <location evidence="1">Nucleus</location>
    </subcellularLocation>
</comment>
<evidence type="ECO:0000256" key="3">
    <source>
        <dbReference type="ARBA" id="ARBA00023015"/>
    </source>
</evidence>
<evidence type="ECO:0000256" key="4">
    <source>
        <dbReference type="ARBA" id="ARBA00023125"/>
    </source>
</evidence>
<keyword evidence="2" id="KW-0479">Metal-binding</keyword>
<evidence type="ECO:0000256" key="5">
    <source>
        <dbReference type="ARBA" id="ARBA00023163"/>
    </source>
</evidence>
<protein>
    <submittedName>
        <fullName evidence="9">C6 transcription factor</fullName>
    </submittedName>
</protein>
<evidence type="ECO:0000256" key="7">
    <source>
        <dbReference type="SAM" id="MobiDB-lite"/>
    </source>
</evidence>
<keyword evidence="4" id="KW-0238">DNA-binding</keyword>
<feature type="region of interest" description="Disordered" evidence="7">
    <location>
        <begin position="87"/>
        <end position="149"/>
    </location>
</feature>
<evidence type="ECO:0000259" key="8">
    <source>
        <dbReference type="SMART" id="SM00906"/>
    </source>
</evidence>
<dbReference type="GO" id="GO:0003677">
    <property type="term" value="F:DNA binding"/>
    <property type="evidence" value="ECO:0007669"/>
    <property type="project" value="UniProtKB-KW"/>
</dbReference>
<keyword evidence="5" id="KW-0804">Transcription</keyword>
<dbReference type="GO" id="GO:0005634">
    <property type="term" value="C:nucleus"/>
    <property type="evidence" value="ECO:0007669"/>
    <property type="project" value="UniProtKB-SubCell"/>
</dbReference>
<dbReference type="GO" id="GO:0000981">
    <property type="term" value="F:DNA-binding transcription factor activity, RNA polymerase II-specific"/>
    <property type="evidence" value="ECO:0007669"/>
    <property type="project" value="InterPro"/>
</dbReference>